<evidence type="ECO:0000259" key="4">
    <source>
        <dbReference type="PROSITE" id="PS51085"/>
    </source>
</evidence>
<comment type="caution">
    <text evidence="6">The sequence shown here is derived from an EMBL/GenBank/DDBJ whole genome shotgun (WGS) entry which is preliminary data.</text>
</comment>
<evidence type="ECO:0000313" key="6">
    <source>
        <dbReference type="EMBL" id="RRJ82965.1"/>
    </source>
</evidence>
<dbReference type="GO" id="GO:0016491">
    <property type="term" value="F:oxidoreductase activity"/>
    <property type="evidence" value="ECO:0007669"/>
    <property type="project" value="UniProtKB-KW"/>
</dbReference>
<proteinExistence type="inferred from homology"/>
<organism evidence="6 7">
    <name type="scientific">Aestuariirhabdus litorea</name>
    <dbReference type="NCBI Taxonomy" id="2528527"/>
    <lineage>
        <taxon>Bacteria</taxon>
        <taxon>Pseudomonadati</taxon>
        <taxon>Pseudomonadota</taxon>
        <taxon>Gammaproteobacteria</taxon>
        <taxon>Oceanospirillales</taxon>
        <taxon>Aestuariirhabdaceae</taxon>
        <taxon>Aestuariirhabdus</taxon>
    </lineage>
</organism>
<feature type="domain" description="2Fe-2S ferredoxin-type" evidence="4">
    <location>
        <begin position="3"/>
        <end position="90"/>
    </location>
</feature>
<dbReference type="InterPro" id="IPR001041">
    <property type="entry name" value="2Fe-2S_ferredoxin-type"/>
</dbReference>
<dbReference type="CDD" id="cd00207">
    <property type="entry name" value="fer2"/>
    <property type="match status" value="1"/>
</dbReference>
<dbReference type="AlphaFoldDB" id="A0A3P3VJS3"/>
<dbReference type="EMBL" id="QWEZ01000002">
    <property type="protein sequence ID" value="RRJ82965.1"/>
    <property type="molecule type" value="Genomic_DNA"/>
</dbReference>
<dbReference type="Proteomes" id="UP000280792">
    <property type="component" value="Unassembled WGS sequence"/>
</dbReference>
<dbReference type="Gene3D" id="3.10.20.30">
    <property type="match status" value="1"/>
</dbReference>
<dbReference type="InterPro" id="IPR001433">
    <property type="entry name" value="OxRdtase_FAD/NAD-bd"/>
</dbReference>
<evidence type="ECO:0000256" key="3">
    <source>
        <dbReference type="ARBA" id="ARBA00038177"/>
    </source>
</evidence>
<evidence type="ECO:0000256" key="1">
    <source>
        <dbReference type="ARBA" id="ARBA00023002"/>
    </source>
</evidence>
<dbReference type="GO" id="GO:0008218">
    <property type="term" value="P:bioluminescence"/>
    <property type="evidence" value="ECO:0007669"/>
    <property type="project" value="UniProtKB-KW"/>
</dbReference>
<dbReference type="PRINTS" id="PR00410">
    <property type="entry name" value="PHEHYDRXLASE"/>
</dbReference>
<dbReference type="PROSITE" id="PS51384">
    <property type="entry name" value="FAD_FR"/>
    <property type="match status" value="1"/>
</dbReference>
<name>A0A3P3VJS3_9GAMM</name>
<keyword evidence="7" id="KW-1185">Reference proteome</keyword>
<dbReference type="InterPro" id="IPR017927">
    <property type="entry name" value="FAD-bd_FR_type"/>
</dbReference>
<dbReference type="GO" id="GO:0051536">
    <property type="term" value="F:iron-sulfur cluster binding"/>
    <property type="evidence" value="ECO:0007669"/>
    <property type="project" value="InterPro"/>
</dbReference>
<dbReference type="RefSeq" id="WP_125017204.1">
    <property type="nucleotide sequence ID" value="NZ_QWEZ01000002.1"/>
</dbReference>
<comment type="similarity">
    <text evidence="3">Belongs to the Fre/LuxG FAD/NAD(P) flavoprotein oxidoreductase family.</text>
</comment>
<dbReference type="PANTHER" id="PTHR47354">
    <property type="entry name" value="NADH OXIDOREDUCTASE HCR"/>
    <property type="match status" value="1"/>
</dbReference>
<dbReference type="InterPro" id="IPR039261">
    <property type="entry name" value="FNR_nucleotide-bd"/>
</dbReference>
<dbReference type="Pfam" id="PF00111">
    <property type="entry name" value="Fer2"/>
    <property type="match status" value="1"/>
</dbReference>
<dbReference type="SUPFAM" id="SSF54292">
    <property type="entry name" value="2Fe-2S ferredoxin-like"/>
    <property type="match status" value="1"/>
</dbReference>
<dbReference type="InterPro" id="IPR017938">
    <property type="entry name" value="Riboflavin_synthase-like_b-brl"/>
</dbReference>
<keyword evidence="1" id="KW-0560">Oxidoreductase</keyword>
<dbReference type="PANTHER" id="PTHR47354:SF7">
    <property type="entry name" value="NAD(P)H-FLAVIN REDUCTASE"/>
    <property type="match status" value="1"/>
</dbReference>
<feature type="domain" description="FAD-binding FR-type" evidence="5">
    <location>
        <begin position="97"/>
        <end position="200"/>
    </location>
</feature>
<dbReference type="SUPFAM" id="SSF63380">
    <property type="entry name" value="Riboflavin synthase domain-like"/>
    <property type="match status" value="1"/>
</dbReference>
<evidence type="ECO:0000259" key="5">
    <source>
        <dbReference type="PROSITE" id="PS51384"/>
    </source>
</evidence>
<sequence>MSYRLSIAPSSESILLDDALSLLENLRQQGYQLPSSCRNGNCYICETTLLRGEVESRQGQRSSASEGPQIIYSCISYPRSDLEIAAPGLRRPGESSMTPLACQVQSIDRLSHNVYRVLLKAPAGNLPVFHAGQYLMLELEDGQQCPFSIASAPERLSHQREIELHIQHAPGSEVSDRILQKVQHNPVVRVLLPQGNCHLQAIPPTPLVFLAAGTGFAQMKGMIEHCLEQQHLLPLHLYWGVRKVEHLYMAELPYRWSQQSQQHRVTFHPVISDEVDADWEGRCGALHHAVVEDLQQLGDAHFYICGSPQMVYASFDDLVEAGVEPSRIHSDVFDYAPRQG</sequence>
<dbReference type="InterPro" id="IPR012675">
    <property type="entry name" value="Beta-grasp_dom_sf"/>
</dbReference>
<dbReference type="PROSITE" id="PS51085">
    <property type="entry name" value="2FE2S_FER_2"/>
    <property type="match status" value="1"/>
</dbReference>
<evidence type="ECO:0000313" key="7">
    <source>
        <dbReference type="Proteomes" id="UP000280792"/>
    </source>
</evidence>
<dbReference type="SUPFAM" id="SSF52343">
    <property type="entry name" value="Ferredoxin reductase-like, C-terminal NADP-linked domain"/>
    <property type="match status" value="1"/>
</dbReference>
<dbReference type="InterPro" id="IPR050415">
    <property type="entry name" value="MRET"/>
</dbReference>
<dbReference type="InterPro" id="IPR008333">
    <property type="entry name" value="Cbr1-like_FAD-bd_dom"/>
</dbReference>
<dbReference type="Gene3D" id="2.40.30.10">
    <property type="entry name" value="Translation factors"/>
    <property type="match status" value="1"/>
</dbReference>
<protein>
    <submittedName>
        <fullName evidence="6">CDP-6-deoxy-delta-3,4-glucoseen reductase</fullName>
    </submittedName>
</protein>
<keyword evidence="2" id="KW-0455">Luminescence</keyword>
<dbReference type="InterPro" id="IPR036010">
    <property type="entry name" value="2Fe-2S_ferredoxin-like_sf"/>
</dbReference>
<reference evidence="6 7" key="1">
    <citation type="submission" date="2018-08" db="EMBL/GenBank/DDBJ databases">
        <authorList>
            <person name="Khan S.A."/>
        </authorList>
    </citation>
    <scope>NUCLEOTIDE SEQUENCE [LARGE SCALE GENOMIC DNA]</scope>
    <source>
        <strain evidence="6 7">GTF-13</strain>
    </source>
</reference>
<reference evidence="6 7" key="2">
    <citation type="submission" date="2018-12" db="EMBL/GenBank/DDBJ databases">
        <title>Simiduia agarivorans gen. nov., sp. nov., a marine, agarolytic bacterium isolated from shallow coastal water from Keelung, Taiwan.</title>
        <authorList>
            <person name="Shieh W.Y."/>
        </authorList>
    </citation>
    <scope>NUCLEOTIDE SEQUENCE [LARGE SCALE GENOMIC DNA]</scope>
    <source>
        <strain evidence="6 7">GTF-13</strain>
    </source>
</reference>
<dbReference type="Pfam" id="PF00175">
    <property type="entry name" value="NAD_binding_1"/>
    <property type="match status" value="1"/>
</dbReference>
<dbReference type="Gene3D" id="3.40.50.80">
    <property type="entry name" value="Nucleotide-binding domain of ferredoxin-NADP reductase (FNR) module"/>
    <property type="match status" value="1"/>
</dbReference>
<accession>A0A3P3VJS3</accession>
<dbReference type="CDD" id="cd06189">
    <property type="entry name" value="flavin_oxioreductase"/>
    <property type="match status" value="1"/>
</dbReference>
<gene>
    <name evidence="6" type="ORF">D0544_14045</name>
</gene>
<dbReference type="Pfam" id="PF00970">
    <property type="entry name" value="FAD_binding_6"/>
    <property type="match status" value="1"/>
</dbReference>
<evidence type="ECO:0000256" key="2">
    <source>
        <dbReference type="ARBA" id="ARBA00023223"/>
    </source>
</evidence>